<evidence type="ECO:0000256" key="5">
    <source>
        <dbReference type="ARBA" id="ARBA00023136"/>
    </source>
</evidence>
<evidence type="ECO:0000256" key="2">
    <source>
        <dbReference type="ARBA" id="ARBA00022692"/>
    </source>
</evidence>
<feature type="transmembrane region" description="Helical" evidence="6">
    <location>
        <begin position="35"/>
        <end position="52"/>
    </location>
</feature>
<feature type="transmembrane region" description="Helical" evidence="6">
    <location>
        <begin position="343"/>
        <end position="362"/>
    </location>
</feature>
<feature type="transmembrane region" description="Helical" evidence="6">
    <location>
        <begin position="299"/>
        <end position="323"/>
    </location>
</feature>
<evidence type="ECO:0000256" key="4">
    <source>
        <dbReference type="ARBA" id="ARBA00022989"/>
    </source>
</evidence>
<feature type="transmembrane region" description="Helical" evidence="6">
    <location>
        <begin position="12"/>
        <end position="29"/>
    </location>
</feature>
<feature type="transmembrane region" description="Helical" evidence="6">
    <location>
        <begin position="224"/>
        <end position="243"/>
    </location>
</feature>
<proteinExistence type="predicted"/>
<accession>A0ABS6F238</accession>
<comment type="subcellular location">
    <subcellularLocation>
        <location evidence="1">Membrane</location>
        <topology evidence="1">Multi-pass membrane protein</topology>
    </subcellularLocation>
</comment>
<feature type="transmembrane region" description="Helical" evidence="6">
    <location>
        <begin position="374"/>
        <end position="392"/>
    </location>
</feature>
<sequence>MNSIKDERKLLGLTYLLCIAFFVNLGFLKEPFDKGALIMGAVICLLIGYAYFIVRKFFPDGDKFILIFVCLLSVIGIAMLYRLKRSDSIKQVIWFCISISVYILVVVLLPDLKSFSKYKRLYMIGTVVFMAMATLIGTTVYGAKNWVIIGPISFQPSEFGKLFLTAYLASSLKDYKTFKDLIEPAIIVMVSLGFMVIQRDLGSALIFFGMSVTMLYIATSKLKYIIATFVMSGTGAFASYNMFSHVRKRVMIWKDPWKYANDESFQIVQGLYAISSGGLLGSGLGFGLPGLVPVRTTDFIFAVICEELGIIMGLGIIMLYFLLFYRCMRAAIYVEDKFSQLLVVGYSAMLASQVLVIIGGVMNVIPLTGITLPFVSYGGTSMLTMFFALGIIQKVSEEG</sequence>
<dbReference type="Proteomes" id="UP000736583">
    <property type="component" value="Unassembled WGS sequence"/>
</dbReference>
<keyword evidence="2 6" id="KW-0812">Transmembrane</keyword>
<feature type="transmembrane region" description="Helical" evidence="6">
    <location>
        <begin position="121"/>
        <end position="143"/>
    </location>
</feature>
<evidence type="ECO:0000256" key="3">
    <source>
        <dbReference type="ARBA" id="ARBA00022960"/>
    </source>
</evidence>
<keyword evidence="4 6" id="KW-1133">Transmembrane helix</keyword>
<comment type="caution">
    <text evidence="7">The sequence shown here is derived from an EMBL/GenBank/DDBJ whole genome shotgun (WGS) entry which is preliminary data.</text>
</comment>
<organism evidence="7 8">
    <name type="scientific">Clostridium simiarum</name>
    <dbReference type="NCBI Taxonomy" id="2841506"/>
    <lineage>
        <taxon>Bacteria</taxon>
        <taxon>Bacillati</taxon>
        <taxon>Bacillota</taxon>
        <taxon>Clostridia</taxon>
        <taxon>Eubacteriales</taxon>
        <taxon>Clostridiaceae</taxon>
        <taxon>Clostridium</taxon>
    </lineage>
</organism>
<dbReference type="RefSeq" id="WP_216457348.1">
    <property type="nucleotide sequence ID" value="NZ_JAHLQL010000004.1"/>
</dbReference>
<keyword evidence="3" id="KW-0133">Cell shape</keyword>
<gene>
    <name evidence="7" type="ORF">KQI89_12550</name>
</gene>
<evidence type="ECO:0000256" key="1">
    <source>
        <dbReference type="ARBA" id="ARBA00004141"/>
    </source>
</evidence>
<feature type="transmembrane region" description="Helical" evidence="6">
    <location>
        <begin position="89"/>
        <end position="109"/>
    </location>
</feature>
<dbReference type="Pfam" id="PF01098">
    <property type="entry name" value="FTSW_RODA_SPOVE"/>
    <property type="match status" value="1"/>
</dbReference>
<feature type="transmembrane region" description="Helical" evidence="6">
    <location>
        <begin position="264"/>
        <end position="287"/>
    </location>
</feature>
<dbReference type="PANTHER" id="PTHR30474">
    <property type="entry name" value="CELL CYCLE PROTEIN"/>
    <property type="match status" value="1"/>
</dbReference>
<feature type="transmembrane region" description="Helical" evidence="6">
    <location>
        <begin position="202"/>
        <end position="218"/>
    </location>
</feature>
<evidence type="ECO:0000313" key="7">
    <source>
        <dbReference type="EMBL" id="MBU5592587.1"/>
    </source>
</evidence>
<dbReference type="PANTHER" id="PTHR30474:SF3">
    <property type="entry name" value="PEPTIDOGLYCAN GLYCOSYLTRANSFERASE RODA"/>
    <property type="match status" value="1"/>
</dbReference>
<evidence type="ECO:0000256" key="6">
    <source>
        <dbReference type="SAM" id="Phobius"/>
    </source>
</evidence>
<evidence type="ECO:0000313" key="8">
    <source>
        <dbReference type="Proteomes" id="UP000736583"/>
    </source>
</evidence>
<reference evidence="7 8" key="1">
    <citation type="submission" date="2021-06" db="EMBL/GenBank/DDBJ databases">
        <authorList>
            <person name="Sun Q."/>
            <person name="Li D."/>
        </authorList>
    </citation>
    <scope>NUCLEOTIDE SEQUENCE [LARGE SCALE GENOMIC DNA]</scope>
    <source>
        <strain evidence="7 8">MSJ-4</strain>
    </source>
</reference>
<dbReference type="EMBL" id="JAHLQL010000004">
    <property type="protein sequence ID" value="MBU5592587.1"/>
    <property type="molecule type" value="Genomic_DNA"/>
</dbReference>
<feature type="transmembrane region" description="Helical" evidence="6">
    <location>
        <begin position="64"/>
        <end position="83"/>
    </location>
</feature>
<name>A0ABS6F238_9CLOT</name>
<keyword evidence="5 6" id="KW-0472">Membrane</keyword>
<dbReference type="InterPro" id="IPR001182">
    <property type="entry name" value="FtsW/RodA"/>
</dbReference>
<protein>
    <submittedName>
        <fullName evidence="7">FtsW/RodA/SpoVE family cell cycle protein</fullName>
    </submittedName>
</protein>
<keyword evidence="8" id="KW-1185">Reference proteome</keyword>